<feature type="transmembrane region" description="Helical" evidence="8">
    <location>
        <begin position="63"/>
        <end position="86"/>
    </location>
</feature>
<dbReference type="GeneID" id="105436585"/>
<dbReference type="PROSITE" id="PS50261">
    <property type="entry name" value="G_PROTEIN_RECEP_F2_4"/>
    <property type="match status" value="1"/>
</dbReference>
<dbReference type="CDD" id="cd15040">
    <property type="entry name" value="7tmB2_Adhesion"/>
    <property type="match status" value="1"/>
</dbReference>
<reference evidence="12" key="1">
    <citation type="submission" date="2015-02" db="EMBL/GenBank/DDBJ databases">
        <title>Genome sequencing for Strongylocentrotus purpuratus.</title>
        <authorList>
            <person name="Murali S."/>
            <person name="Liu Y."/>
            <person name="Vee V."/>
            <person name="English A."/>
            <person name="Wang M."/>
            <person name="Skinner E."/>
            <person name="Han Y."/>
            <person name="Muzny D.M."/>
            <person name="Worley K.C."/>
            <person name="Gibbs R.A."/>
        </authorList>
    </citation>
    <scope>NUCLEOTIDE SEQUENCE</scope>
</reference>
<sequence length="369" mass="40859">MIESEGRLAWSTDGCTRKDGGYDNEDNEDDDVIICSCNHLTNFAILMLTDDVNSANHDKRLSIITYIGTSISIVSLIIALIILFSVRILSTRIFLIKNQCIAIFIAQVLFISGVEHARNIKVLCGLVAGFTHYAFLSVFCWMLGQGIYILLQLGYQMLSKVRVGKWHYALFGWGIPAVIVGLTAAIKSGLYTNGSYCWLSTEQGGVWASIGPVIAILVVSISAFFCAMRSFSSVKAFKNKSEMNKLWSSLRAVAILAPTIGLTWLFGIFVNLHVSFQYIFAILNSLQGFFLLVFQVAANEEIRTKLKLRVRRVVATDIVLTSERPSAPAQPGCSRTEKDKHLPMRVFVTTTATTEIQSKTIGEVANFMP</sequence>
<feature type="transmembrane region" description="Helical" evidence="8">
    <location>
        <begin position="206"/>
        <end position="228"/>
    </location>
</feature>
<accession>A0A7M7PBR2</accession>
<dbReference type="Pfam" id="PF01825">
    <property type="entry name" value="GPS"/>
    <property type="match status" value="1"/>
</dbReference>
<evidence type="ECO:0000256" key="1">
    <source>
        <dbReference type="ARBA" id="ARBA00004141"/>
    </source>
</evidence>
<feature type="domain" description="G-protein coupled receptors family 2 profile 2" evidence="10">
    <location>
        <begin position="61"/>
        <end position="299"/>
    </location>
</feature>
<keyword evidence="6" id="KW-1015">Disulfide bond</keyword>
<organism evidence="11 12">
    <name type="scientific">Strongylocentrotus purpuratus</name>
    <name type="common">Purple sea urchin</name>
    <dbReference type="NCBI Taxonomy" id="7668"/>
    <lineage>
        <taxon>Eukaryota</taxon>
        <taxon>Metazoa</taxon>
        <taxon>Echinodermata</taxon>
        <taxon>Eleutherozoa</taxon>
        <taxon>Echinozoa</taxon>
        <taxon>Echinoidea</taxon>
        <taxon>Euechinoidea</taxon>
        <taxon>Echinacea</taxon>
        <taxon>Camarodonta</taxon>
        <taxon>Echinidea</taxon>
        <taxon>Strongylocentrotidae</taxon>
        <taxon>Strongylocentrotus</taxon>
    </lineage>
</organism>
<dbReference type="InterPro" id="IPR000832">
    <property type="entry name" value="GPCR_2_secretin-like"/>
</dbReference>
<dbReference type="GO" id="GO:0007186">
    <property type="term" value="P:G protein-coupled receptor signaling pathway"/>
    <property type="evidence" value="ECO:0000318"/>
    <property type="project" value="GO_Central"/>
</dbReference>
<dbReference type="OMA" id="FRSHANQ"/>
<name>A0A7M7PBR2_STRPU</name>
<evidence type="ECO:0000256" key="7">
    <source>
        <dbReference type="ARBA" id="ARBA00023180"/>
    </source>
</evidence>
<dbReference type="Pfam" id="PF00002">
    <property type="entry name" value="7tm_2"/>
    <property type="match status" value="1"/>
</dbReference>
<dbReference type="PANTHER" id="PTHR12011:SF471">
    <property type="entry name" value="G-PROTEIN COUPLED RECEPTORS FAMILY 2 PROFILE 2 DOMAIN-CONTAINING PROTEIN"/>
    <property type="match status" value="1"/>
</dbReference>
<keyword evidence="12" id="KW-1185">Reference proteome</keyword>
<dbReference type="GO" id="GO:0004930">
    <property type="term" value="F:G protein-coupled receptor activity"/>
    <property type="evidence" value="ECO:0000318"/>
    <property type="project" value="GO_Central"/>
</dbReference>
<dbReference type="InterPro" id="IPR000203">
    <property type="entry name" value="GPS"/>
</dbReference>
<reference evidence="11" key="2">
    <citation type="submission" date="2021-01" db="UniProtKB">
        <authorList>
            <consortium name="EnsemblMetazoa"/>
        </authorList>
    </citation>
    <scope>IDENTIFICATION</scope>
</reference>
<feature type="transmembrane region" description="Helical" evidence="8">
    <location>
        <begin position="93"/>
        <end position="113"/>
    </location>
</feature>
<dbReference type="Proteomes" id="UP000007110">
    <property type="component" value="Unassembled WGS sequence"/>
</dbReference>
<keyword evidence="7" id="KW-0325">Glycoprotein</keyword>
<comment type="subcellular location">
    <subcellularLocation>
        <location evidence="1">Membrane</location>
        <topology evidence="1">Multi-pass membrane protein</topology>
    </subcellularLocation>
</comment>
<dbReference type="GO" id="GO:0005886">
    <property type="term" value="C:plasma membrane"/>
    <property type="evidence" value="ECO:0000318"/>
    <property type="project" value="GO_Central"/>
</dbReference>
<dbReference type="OrthoDB" id="1100386at2759"/>
<evidence type="ECO:0000259" key="9">
    <source>
        <dbReference type="PROSITE" id="PS50221"/>
    </source>
</evidence>
<evidence type="ECO:0000256" key="6">
    <source>
        <dbReference type="ARBA" id="ARBA00023157"/>
    </source>
</evidence>
<dbReference type="InterPro" id="IPR057244">
    <property type="entry name" value="GAIN_B"/>
</dbReference>
<dbReference type="PROSITE" id="PS50221">
    <property type="entry name" value="GAIN_B"/>
    <property type="match status" value="1"/>
</dbReference>
<feature type="transmembrane region" description="Helical" evidence="8">
    <location>
        <begin position="249"/>
        <end position="270"/>
    </location>
</feature>
<keyword evidence="4 8" id="KW-1133">Transmembrane helix</keyword>
<feature type="domain" description="GAIN-B" evidence="9">
    <location>
        <begin position="1"/>
        <end position="53"/>
    </location>
</feature>
<protein>
    <submittedName>
        <fullName evidence="11">Uncharacterized protein</fullName>
    </submittedName>
</protein>
<feature type="transmembrane region" description="Helical" evidence="8">
    <location>
        <begin position="166"/>
        <end position="186"/>
    </location>
</feature>
<evidence type="ECO:0000256" key="5">
    <source>
        <dbReference type="ARBA" id="ARBA00023136"/>
    </source>
</evidence>
<comment type="similarity">
    <text evidence="2">Belongs to the G-protein coupled receptor 2 family. Adhesion G-protein coupled receptor (ADGR) subfamily.</text>
</comment>
<evidence type="ECO:0000256" key="4">
    <source>
        <dbReference type="ARBA" id="ARBA00022989"/>
    </source>
</evidence>
<dbReference type="KEGG" id="spu:105436585"/>
<evidence type="ECO:0000256" key="8">
    <source>
        <dbReference type="SAM" id="Phobius"/>
    </source>
</evidence>
<dbReference type="EnsemblMetazoa" id="XM_030990937">
    <property type="protein sequence ID" value="XP_030846797"/>
    <property type="gene ID" value="LOC105436585"/>
</dbReference>
<feature type="transmembrane region" description="Helical" evidence="8">
    <location>
        <begin position="276"/>
        <end position="298"/>
    </location>
</feature>
<evidence type="ECO:0000256" key="3">
    <source>
        <dbReference type="ARBA" id="ARBA00022692"/>
    </source>
</evidence>
<evidence type="ECO:0000259" key="10">
    <source>
        <dbReference type="PROSITE" id="PS50261"/>
    </source>
</evidence>
<evidence type="ECO:0000313" key="12">
    <source>
        <dbReference type="Proteomes" id="UP000007110"/>
    </source>
</evidence>
<keyword evidence="5 8" id="KW-0472">Membrane</keyword>
<dbReference type="InParanoid" id="A0A7M7PBR2"/>
<evidence type="ECO:0000313" key="11">
    <source>
        <dbReference type="EnsemblMetazoa" id="XP_030846797"/>
    </source>
</evidence>
<dbReference type="PRINTS" id="PR00249">
    <property type="entry name" value="GPCRSECRETIN"/>
</dbReference>
<dbReference type="InterPro" id="IPR017981">
    <property type="entry name" value="GPCR_2-like_7TM"/>
</dbReference>
<dbReference type="RefSeq" id="XP_030846797.1">
    <property type="nucleotide sequence ID" value="XM_030990937.1"/>
</dbReference>
<dbReference type="GO" id="GO:0007166">
    <property type="term" value="P:cell surface receptor signaling pathway"/>
    <property type="evidence" value="ECO:0007669"/>
    <property type="project" value="InterPro"/>
</dbReference>
<feature type="transmembrane region" description="Helical" evidence="8">
    <location>
        <begin position="133"/>
        <end position="154"/>
    </location>
</feature>
<keyword evidence="3 8" id="KW-0812">Transmembrane</keyword>
<evidence type="ECO:0000256" key="2">
    <source>
        <dbReference type="ARBA" id="ARBA00007343"/>
    </source>
</evidence>
<dbReference type="Gene3D" id="1.20.1070.10">
    <property type="entry name" value="Rhodopsin 7-helix transmembrane proteins"/>
    <property type="match status" value="1"/>
</dbReference>
<proteinExistence type="inferred from homology"/>
<dbReference type="AlphaFoldDB" id="A0A7M7PBR2"/>
<dbReference type="PANTHER" id="PTHR12011">
    <property type="entry name" value="ADHESION G-PROTEIN COUPLED RECEPTOR"/>
    <property type="match status" value="1"/>
</dbReference>
<dbReference type="FunFam" id="1.20.1070.10:FF:000058">
    <property type="entry name" value="Adhesion G protein-coupled receptor F5"/>
    <property type="match status" value="1"/>
</dbReference>